<sequence length="317" mass="36769">MYKLSIIIPVYNIENYLERCINSIIAQNINECEIILVDDGSTDTSSNICDFYSKQYDYIHTIHQINQGLSCARNTGIKNAKGDYIWFIDGDDYIENNALRIILDQISSNSDIYIINHINLYQNRTIEYQISFPSKKIISGIECLKMNGAIQAWVSICRRDLLIQNSLFFAKGIYHEDFEFSIRLYSLAKTVEHINKPLYYYICDRNGSIMNQTSSKSAIGYAKSAPLIYAFLSNHKLPNDVIREINKIVAIGITFSILRTKGLPYIELKNVITFYKQNMDVITYFLKQSTTLHYILGILLKLNIRLSFLFYNWLKNE</sequence>
<dbReference type="PANTHER" id="PTHR22916">
    <property type="entry name" value="GLYCOSYLTRANSFERASE"/>
    <property type="match status" value="1"/>
</dbReference>
<name>A0A3E4N2U1_9BACT</name>
<protein>
    <submittedName>
        <fullName evidence="4">Glycosyltransferase</fullName>
    </submittedName>
</protein>
<dbReference type="Proteomes" id="UP000260862">
    <property type="component" value="Unassembled WGS sequence"/>
</dbReference>
<dbReference type="AlphaFoldDB" id="A0A3E4N2U1"/>
<dbReference type="InterPro" id="IPR029044">
    <property type="entry name" value="Nucleotide-diphossugar_trans"/>
</dbReference>
<organism evidence="4 5">
    <name type="scientific">Phocaeicola plebeius</name>
    <dbReference type="NCBI Taxonomy" id="310297"/>
    <lineage>
        <taxon>Bacteria</taxon>
        <taxon>Pseudomonadati</taxon>
        <taxon>Bacteroidota</taxon>
        <taxon>Bacteroidia</taxon>
        <taxon>Bacteroidales</taxon>
        <taxon>Bacteroidaceae</taxon>
        <taxon>Phocaeicola</taxon>
    </lineage>
</organism>
<keyword evidence="1" id="KW-0328">Glycosyltransferase</keyword>
<dbReference type="Gene3D" id="3.90.550.10">
    <property type="entry name" value="Spore Coat Polysaccharide Biosynthesis Protein SpsA, Chain A"/>
    <property type="match status" value="1"/>
</dbReference>
<evidence type="ECO:0000256" key="2">
    <source>
        <dbReference type="ARBA" id="ARBA00022679"/>
    </source>
</evidence>
<keyword evidence="5" id="KW-1185">Reference proteome</keyword>
<accession>A0A3E4N2U1</accession>
<feature type="domain" description="Glycosyltransferase 2-like" evidence="3">
    <location>
        <begin position="5"/>
        <end position="127"/>
    </location>
</feature>
<dbReference type="Pfam" id="PF00535">
    <property type="entry name" value="Glycos_transf_2"/>
    <property type="match status" value="1"/>
</dbReference>
<reference evidence="4 5" key="1">
    <citation type="submission" date="2018-08" db="EMBL/GenBank/DDBJ databases">
        <title>A genome reference for cultivated species of the human gut microbiota.</title>
        <authorList>
            <person name="Zou Y."/>
            <person name="Xue W."/>
            <person name="Luo G."/>
        </authorList>
    </citation>
    <scope>NUCLEOTIDE SEQUENCE [LARGE SCALE GENOMIC DNA]</scope>
    <source>
        <strain evidence="4 5">TF10-3AC</strain>
    </source>
</reference>
<dbReference type="RefSeq" id="WP_117672259.1">
    <property type="nucleotide sequence ID" value="NZ_CABOGR010000011.1"/>
</dbReference>
<keyword evidence="2 4" id="KW-0808">Transferase</keyword>
<dbReference type="InterPro" id="IPR001173">
    <property type="entry name" value="Glyco_trans_2-like"/>
</dbReference>
<dbReference type="EMBL" id="QSQT01000011">
    <property type="protein sequence ID" value="RGK56344.1"/>
    <property type="molecule type" value="Genomic_DNA"/>
</dbReference>
<dbReference type="SUPFAM" id="SSF53448">
    <property type="entry name" value="Nucleotide-diphospho-sugar transferases"/>
    <property type="match status" value="1"/>
</dbReference>
<comment type="caution">
    <text evidence="4">The sequence shown here is derived from an EMBL/GenBank/DDBJ whole genome shotgun (WGS) entry which is preliminary data.</text>
</comment>
<evidence type="ECO:0000313" key="5">
    <source>
        <dbReference type="Proteomes" id="UP000260862"/>
    </source>
</evidence>
<gene>
    <name evidence="4" type="ORF">DXD04_07490</name>
</gene>
<dbReference type="GO" id="GO:0016758">
    <property type="term" value="F:hexosyltransferase activity"/>
    <property type="evidence" value="ECO:0007669"/>
    <property type="project" value="UniProtKB-ARBA"/>
</dbReference>
<evidence type="ECO:0000256" key="1">
    <source>
        <dbReference type="ARBA" id="ARBA00022676"/>
    </source>
</evidence>
<dbReference type="PANTHER" id="PTHR22916:SF51">
    <property type="entry name" value="GLYCOSYLTRANSFERASE EPSH-RELATED"/>
    <property type="match status" value="1"/>
</dbReference>
<dbReference type="CDD" id="cd00761">
    <property type="entry name" value="Glyco_tranf_GTA_type"/>
    <property type="match status" value="1"/>
</dbReference>
<evidence type="ECO:0000259" key="3">
    <source>
        <dbReference type="Pfam" id="PF00535"/>
    </source>
</evidence>
<evidence type="ECO:0000313" key="4">
    <source>
        <dbReference type="EMBL" id="RGK56344.1"/>
    </source>
</evidence>
<proteinExistence type="predicted"/>